<evidence type="ECO:0000313" key="4">
    <source>
        <dbReference type="EMBL" id="MFD1864831.1"/>
    </source>
</evidence>
<evidence type="ECO:0000256" key="2">
    <source>
        <dbReference type="ARBA" id="ARBA00023136"/>
    </source>
</evidence>
<dbReference type="Pfam" id="PF00144">
    <property type="entry name" value="Beta-lactamase"/>
    <property type="match status" value="1"/>
</dbReference>
<evidence type="ECO:0000256" key="1">
    <source>
        <dbReference type="ARBA" id="ARBA00004370"/>
    </source>
</evidence>
<feature type="domain" description="VOC" evidence="3">
    <location>
        <begin position="1"/>
        <end position="113"/>
    </location>
</feature>
<name>A0ABW4QMS1_9BACL</name>
<dbReference type="PROSITE" id="PS51819">
    <property type="entry name" value="VOC"/>
    <property type="match status" value="1"/>
</dbReference>
<dbReference type="RefSeq" id="WP_204893335.1">
    <property type="nucleotide sequence ID" value="NZ_JBHUFW010000025.1"/>
</dbReference>
<dbReference type="Gene3D" id="3.40.710.10">
    <property type="entry name" value="DD-peptidase/beta-lactamase superfamily"/>
    <property type="match status" value="1"/>
</dbReference>
<dbReference type="Pfam" id="PF18711">
    <property type="entry name" value="TxDE"/>
    <property type="match status" value="1"/>
</dbReference>
<dbReference type="PANTHER" id="PTHR46825:SF11">
    <property type="entry name" value="PENICILLIN-BINDING PROTEIN 4"/>
    <property type="match status" value="1"/>
</dbReference>
<proteinExistence type="predicted"/>
<dbReference type="InterPro" id="IPR050491">
    <property type="entry name" value="AmpC-like"/>
</dbReference>
<comment type="caution">
    <text evidence="4">The sequence shown here is derived from an EMBL/GenBank/DDBJ whole genome shotgun (WGS) entry which is preliminary data.</text>
</comment>
<dbReference type="InterPro" id="IPR040553">
    <property type="entry name" value="TxDE"/>
</dbReference>
<evidence type="ECO:0000259" key="3">
    <source>
        <dbReference type="PROSITE" id="PS51819"/>
    </source>
</evidence>
<dbReference type="InterPro" id="IPR037523">
    <property type="entry name" value="VOC_core"/>
</dbReference>
<keyword evidence="2" id="KW-0472">Membrane</keyword>
<dbReference type="InterPro" id="IPR012338">
    <property type="entry name" value="Beta-lactam/transpept-like"/>
</dbReference>
<protein>
    <submittedName>
        <fullName evidence="4">Serine hydrolase</fullName>
    </submittedName>
</protein>
<dbReference type="Proteomes" id="UP001597273">
    <property type="component" value="Unassembled WGS sequence"/>
</dbReference>
<reference evidence="5" key="1">
    <citation type="journal article" date="2019" name="Int. J. Syst. Evol. Microbiol.">
        <title>The Global Catalogue of Microorganisms (GCM) 10K type strain sequencing project: providing services to taxonomists for standard genome sequencing and annotation.</title>
        <authorList>
            <consortium name="The Broad Institute Genomics Platform"/>
            <consortium name="The Broad Institute Genome Sequencing Center for Infectious Disease"/>
            <person name="Wu L."/>
            <person name="Ma J."/>
        </authorList>
    </citation>
    <scope>NUCLEOTIDE SEQUENCE [LARGE SCALE GENOMIC DNA]</scope>
    <source>
        <strain evidence="5">CGMCC 1.15475</strain>
    </source>
</reference>
<dbReference type="InterPro" id="IPR001466">
    <property type="entry name" value="Beta-lactam-related"/>
</dbReference>
<sequence length="547" mass="61213">MFKKVTLYTDRLEEMKGFYEYQLGFRIVEEDEASFTLAIGESVLIFKRSGRSAFYHFAFNIPGNQFTLAKNWASSRVTLNRQEGMDEIFYANFNADAFYFEDPAGNIIEFIARRNVDRMGDFTIDSLLNISEVSITTPFVEKVGEQLEAMDIPVRGNKGIEPKALNFLGQGDAFILLVAPKRVWYFSKHKSEVHPLAIQLQDGREIEIDEKGDLLETRSEDPISDGLEDMAFSGVVLLKKDEAWAAAKGYADRSNERPNSLGTRFGIASGCKIFTAVAVCQLVEEGQLSFDTKLSELLPDYFPDFPADIHHLLTHTSGLPDYFDEETEGGFEAVWVERPMYGMQSPADFVPLFRDKPMMFRPGERFHYNNAGFIALGLVVEKITGRPFDEVVAEKIFARAGMAASGYFRLDQLPAETANGYIDEGDSWRTNQYAIPVKGGPDGGAFVTAGDMSAFWERLMDGTLLSHEMLETLLHPHASGEHNDYGYGVWIRRGSGSPSKYFVTGYDPGVSFQSGYYPDAGATLSVLSNKSEGAFEAMKLIEEKMEL</sequence>
<keyword evidence="4" id="KW-0378">Hydrolase</keyword>
<accession>A0ABW4QMS1</accession>
<evidence type="ECO:0000313" key="5">
    <source>
        <dbReference type="Proteomes" id="UP001597273"/>
    </source>
</evidence>
<comment type="subcellular location">
    <subcellularLocation>
        <location evidence="1">Membrane</location>
    </subcellularLocation>
</comment>
<dbReference type="EMBL" id="JBHUFW010000025">
    <property type="protein sequence ID" value="MFD1864831.1"/>
    <property type="molecule type" value="Genomic_DNA"/>
</dbReference>
<dbReference type="Gene3D" id="3.10.180.10">
    <property type="entry name" value="2,3-Dihydroxybiphenyl 1,2-Dioxygenase, domain 1"/>
    <property type="match status" value="1"/>
</dbReference>
<dbReference type="InterPro" id="IPR029068">
    <property type="entry name" value="Glyas_Bleomycin-R_OHBP_Dase"/>
</dbReference>
<dbReference type="SUPFAM" id="SSF56601">
    <property type="entry name" value="beta-lactamase/transpeptidase-like"/>
    <property type="match status" value="1"/>
</dbReference>
<dbReference type="GO" id="GO:0016787">
    <property type="term" value="F:hydrolase activity"/>
    <property type="evidence" value="ECO:0007669"/>
    <property type="project" value="UniProtKB-KW"/>
</dbReference>
<gene>
    <name evidence="4" type="ORF">ACFSDB_18205</name>
</gene>
<dbReference type="SUPFAM" id="SSF54593">
    <property type="entry name" value="Glyoxalase/Bleomycin resistance protein/Dihydroxybiphenyl dioxygenase"/>
    <property type="match status" value="1"/>
</dbReference>
<keyword evidence="5" id="KW-1185">Reference proteome</keyword>
<organism evidence="4 5">
    <name type="scientific">Planococcus chinensis</name>
    <dbReference type="NCBI Taxonomy" id="272917"/>
    <lineage>
        <taxon>Bacteria</taxon>
        <taxon>Bacillati</taxon>
        <taxon>Bacillota</taxon>
        <taxon>Bacilli</taxon>
        <taxon>Bacillales</taxon>
        <taxon>Caryophanaceae</taxon>
        <taxon>Planococcus</taxon>
    </lineage>
</organism>
<dbReference type="PANTHER" id="PTHR46825">
    <property type="entry name" value="D-ALANYL-D-ALANINE-CARBOXYPEPTIDASE/ENDOPEPTIDASE AMPH"/>
    <property type="match status" value="1"/>
</dbReference>